<keyword evidence="5 7" id="KW-0732">Signal</keyword>
<feature type="signal peptide" evidence="7">
    <location>
        <begin position="1"/>
        <end position="26"/>
    </location>
</feature>
<evidence type="ECO:0000256" key="4">
    <source>
        <dbReference type="ARBA" id="ARBA00022723"/>
    </source>
</evidence>
<dbReference type="AlphaFoldDB" id="A0A098S091"/>
<keyword evidence="4" id="KW-0479">Metal-binding</keyword>
<dbReference type="InterPro" id="IPR006127">
    <property type="entry name" value="ZnuA-like"/>
</dbReference>
<comment type="subcellular location">
    <subcellularLocation>
        <location evidence="1">Cell envelope</location>
    </subcellularLocation>
</comment>
<evidence type="ECO:0000256" key="3">
    <source>
        <dbReference type="ARBA" id="ARBA00022448"/>
    </source>
</evidence>
<dbReference type="PANTHER" id="PTHR42953:SF1">
    <property type="entry name" value="METAL-BINDING PROTEIN HI_0362-RELATED"/>
    <property type="match status" value="1"/>
</dbReference>
<comment type="caution">
    <text evidence="8">The sequence shown here is derived from an EMBL/GenBank/DDBJ whole genome shotgun (WGS) entry which is preliminary data.</text>
</comment>
<evidence type="ECO:0000256" key="7">
    <source>
        <dbReference type="SAM" id="SignalP"/>
    </source>
</evidence>
<evidence type="ECO:0000256" key="2">
    <source>
        <dbReference type="ARBA" id="ARBA00011028"/>
    </source>
</evidence>
<feature type="chain" id="PRO_5001939599" evidence="7">
    <location>
        <begin position="27"/>
        <end position="308"/>
    </location>
</feature>
<dbReference type="GO" id="GO:0030001">
    <property type="term" value="P:metal ion transport"/>
    <property type="evidence" value="ECO:0007669"/>
    <property type="project" value="InterPro"/>
</dbReference>
<protein>
    <submittedName>
        <fullName evidence="8">Manganese transporter</fullName>
    </submittedName>
</protein>
<name>A0A098S091_9BACT</name>
<dbReference type="GO" id="GO:0046872">
    <property type="term" value="F:metal ion binding"/>
    <property type="evidence" value="ECO:0007669"/>
    <property type="project" value="UniProtKB-KW"/>
</dbReference>
<comment type="similarity">
    <text evidence="2 6">Belongs to the bacterial solute-binding protein 9 family.</text>
</comment>
<dbReference type="InterPro" id="IPR050492">
    <property type="entry name" value="Bact_metal-bind_prot9"/>
</dbReference>
<dbReference type="InterPro" id="IPR006128">
    <property type="entry name" value="Lipoprotein_PsaA-like"/>
</dbReference>
<dbReference type="InterPro" id="IPR006129">
    <property type="entry name" value="AdhesinB"/>
</dbReference>
<evidence type="ECO:0000256" key="5">
    <source>
        <dbReference type="ARBA" id="ARBA00022729"/>
    </source>
</evidence>
<accession>A0A098S091</accession>
<dbReference type="PRINTS" id="PR00690">
    <property type="entry name" value="ADHESNFAMILY"/>
</dbReference>
<organism evidence="8 9">
    <name type="scientific">Phaeodactylibacter xiamenensis</name>
    <dbReference type="NCBI Taxonomy" id="1524460"/>
    <lineage>
        <taxon>Bacteria</taxon>
        <taxon>Pseudomonadati</taxon>
        <taxon>Bacteroidota</taxon>
        <taxon>Saprospiria</taxon>
        <taxon>Saprospirales</taxon>
        <taxon>Haliscomenobacteraceae</taxon>
        <taxon>Phaeodactylibacter</taxon>
    </lineage>
</organism>
<proteinExistence type="inferred from homology"/>
<evidence type="ECO:0000256" key="1">
    <source>
        <dbReference type="ARBA" id="ARBA00004196"/>
    </source>
</evidence>
<evidence type="ECO:0000256" key="6">
    <source>
        <dbReference type="RuleBase" id="RU003512"/>
    </source>
</evidence>
<evidence type="ECO:0000313" key="9">
    <source>
        <dbReference type="Proteomes" id="UP000029736"/>
    </source>
</evidence>
<dbReference type="GO" id="GO:0007155">
    <property type="term" value="P:cell adhesion"/>
    <property type="evidence" value="ECO:0007669"/>
    <property type="project" value="InterPro"/>
</dbReference>
<dbReference type="SUPFAM" id="SSF53807">
    <property type="entry name" value="Helical backbone' metal receptor"/>
    <property type="match status" value="1"/>
</dbReference>
<gene>
    <name evidence="8" type="ORF">IX84_24295</name>
</gene>
<evidence type="ECO:0000313" key="8">
    <source>
        <dbReference type="EMBL" id="KGE85769.1"/>
    </source>
</evidence>
<dbReference type="OrthoDB" id="9793396at2"/>
<keyword evidence="9" id="KW-1185">Reference proteome</keyword>
<dbReference type="RefSeq" id="WP_052516333.1">
    <property type="nucleotide sequence ID" value="NZ_JBKAGJ010000002.1"/>
</dbReference>
<dbReference type="GO" id="GO:0030313">
    <property type="term" value="C:cell envelope"/>
    <property type="evidence" value="ECO:0007669"/>
    <property type="project" value="UniProtKB-SubCell"/>
</dbReference>
<keyword evidence="3 6" id="KW-0813">Transport</keyword>
<dbReference type="PRINTS" id="PR00691">
    <property type="entry name" value="ADHESINB"/>
</dbReference>
<dbReference type="Proteomes" id="UP000029736">
    <property type="component" value="Unassembled WGS sequence"/>
</dbReference>
<dbReference type="PROSITE" id="PS51257">
    <property type="entry name" value="PROKAR_LIPOPROTEIN"/>
    <property type="match status" value="1"/>
</dbReference>
<dbReference type="STRING" id="1524460.IX84_24295"/>
<sequence length="308" mass="33274">MSFVKSIMFLLCLLALCGCEPPGTTANTDDSKLQIIATTGMIADALEEIVGDQAEVTALMGPGVDPHLYKATQGDLKRLTDADAVFYNGLHLEGKMGEVLEKLARLKPVVAVADQLPEARLINSTDYASAHDPHVWFDVSLWSEAAGIIGAEMGRIDPPHAKLYQANAKAYQEKLSELHLWVAAEIRKIPETQRVLITAHDAFEYFGQAYDIEVRGLQGISTVSEFGLRDVSELVDFITGRGIKAVFVESSVPEKSLQAVVEGVKQRGHTTKIGGTLYSDAMGAEGTAAGTYPGMVEANVRTIVEALR</sequence>
<dbReference type="Gene3D" id="3.40.50.1980">
    <property type="entry name" value="Nitrogenase molybdenum iron protein domain"/>
    <property type="match status" value="2"/>
</dbReference>
<dbReference type="Pfam" id="PF01297">
    <property type="entry name" value="ZnuA"/>
    <property type="match status" value="1"/>
</dbReference>
<dbReference type="EMBL" id="JPOS01000083">
    <property type="protein sequence ID" value="KGE85769.1"/>
    <property type="molecule type" value="Genomic_DNA"/>
</dbReference>
<reference evidence="8 9" key="1">
    <citation type="journal article" date="2014" name="Int. J. Syst. Evol. Microbiol.">
        <title>Phaeodactylibacter xiamenensis gen. nov., sp. nov., a member of the family Saprospiraceae isolated from the marine alga Phaeodactylum tricornutum.</title>
        <authorList>
            <person name="Chen Z.Jr."/>
            <person name="Lei X."/>
            <person name="Lai Q."/>
            <person name="Li Y."/>
            <person name="Zhang B."/>
            <person name="Zhang J."/>
            <person name="Zhang H."/>
            <person name="Yang L."/>
            <person name="Zheng W."/>
            <person name="Tian Y."/>
            <person name="Yu Z."/>
            <person name="Xu H.Jr."/>
            <person name="Zheng T."/>
        </authorList>
    </citation>
    <scope>NUCLEOTIDE SEQUENCE [LARGE SCALE GENOMIC DNA]</scope>
    <source>
        <strain evidence="8 9">KD52</strain>
    </source>
</reference>
<dbReference type="PANTHER" id="PTHR42953">
    <property type="entry name" value="HIGH-AFFINITY ZINC UPTAKE SYSTEM PROTEIN ZNUA-RELATED"/>
    <property type="match status" value="1"/>
</dbReference>